<dbReference type="Gene3D" id="3.10.20.30">
    <property type="match status" value="1"/>
</dbReference>
<evidence type="ECO:0000256" key="3">
    <source>
        <dbReference type="ARBA" id="ARBA00023002"/>
    </source>
</evidence>
<feature type="domain" description="2Fe-2S ferredoxin-type" evidence="7">
    <location>
        <begin position="2"/>
        <end position="78"/>
    </location>
</feature>
<evidence type="ECO:0000313" key="9">
    <source>
        <dbReference type="Proteomes" id="UP001183414"/>
    </source>
</evidence>
<evidence type="ECO:0000256" key="5">
    <source>
        <dbReference type="ARBA" id="ARBA00023014"/>
    </source>
</evidence>
<keyword evidence="3" id="KW-0560">Oxidoreductase</keyword>
<dbReference type="InterPro" id="IPR002888">
    <property type="entry name" value="2Fe-2S-bd"/>
</dbReference>
<dbReference type="InterPro" id="IPR036010">
    <property type="entry name" value="2Fe-2S_ferredoxin-like_sf"/>
</dbReference>
<dbReference type="Gene3D" id="1.10.150.120">
    <property type="entry name" value="[2Fe-2S]-binding domain"/>
    <property type="match status" value="1"/>
</dbReference>
<dbReference type="InterPro" id="IPR001041">
    <property type="entry name" value="2Fe-2S_ferredoxin-type"/>
</dbReference>
<sequence length="191" mass="20087">MNHISVKVDGTTYEDEVEPRLLLVHYLRDRLGLTGTPIGCDTGNCGACTVDVDGESVKSCSVLAVQTDGSTVTTIQGLASDGEQHPLQEAFHQQHALQCGYCTPGMIMAARDLLAENPDPSPDDVRQALEGNLCRCTGYQNIVRAVLAAAGELRRRKAPPAPEDGASRDVAPAGTAATAAQSDTRGKKASV</sequence>
<dbReference type="InterPro" id="IPR036884">
    <property type="entry name" value="2Fe-2S-bd_dom_sf"/>
</dbReference>
<evidence type="ECO:0000256" key="1">
    <source>
        <dbReference type="ARBA" id="ARBA00022714"/>
    </source>
</evidence>
<dbReference type="Pfam" id="PF01799">
    <property type="entry name" value="Fer2_2"/>
    <property type="match status" value="1"/>
</dbReference>
<keyword evidence="1" id="KW-0001">2Fe-2S</keyword>
<keyword evidence="2" id="KW-0479">Metal-binding</keyword>
<dbReference type="RefSeq" id="WP_311673833.1">
    <property type="nucleotide sequence ID" value="NZ_JAVREQ010000012.1"/>
</dbReference>
<evidence type="ECO:0000313" key="8">
    <source>
        <dbReference type="EMBL" id="MDT0380059.1"/>
    </source>
</evidence>
<keyword evidence="4" id="KW-0408">Iron</keyword>
<keyword evidence="9" id="KW-1185">Reference proteome</keyword>
<protein>
    <submittedName>
        <fullName evidence="8">(2Fe-2S)-binding protein</fullName>
    </submittedName>
</protein>
<organism evidence="8 9">
    <name type="scientific">Streptomyces hazeniae</name>
    <dbReference type="NCBI Taxonomy" id="3075538"/>
    <lineage>
        <taxon>Bacteria</taxon>
        <taxon>Bacillati</taxon>
        <taxon>Actinomycetota</taxon>
        <taxon>Actinomycetes</taxon>
        <taxon>Kitasatosporales</taxon>
        <taxon>Streptomycetaceae</taxon>
        <taxon>Streptomyces</taxon>
    </lineage>
</organism>
<reference evidence="9" key="1">
    <citation type="submission" date="2023-07" db="EMBL/GenBank/DDBJ databases">
        <title>30 novel species of actinomycetes from the DSMZ collection.</title>
        <authorList>
            <person name="Nouioui I."/>
        </authorList>
    </citation>
    <scope>NUCLEOTIDE SEQUENCE [LARGE SCALE GENOMIC DNA]</scope>
    <source>
        <strain evidence="9">DSM 42041</strain>
    </source>
</reference>
<dbReference type="CDD" id="cd00207">
    <property type="entry name" value="fer2"/>
    <property type="match status" value="1"/>
</dbReference>
<dbReference type="PROSITE" id="PS00197">
    <property type="entry name" value="2FE2S_FER_1"/>
    <property type="match status" value="1"/>
</dbReference>
<evidence type="ECO:0000259" key="7">
    <source>
        <dbReference type="PROSITE" id="PS51085"/>
    </source>
</evidence>
<feature type="region of interest" description="Disordered" evidence="6">
    <location>
        <begin position="154"/>
        <end position="191"/>
    </location>
</feature>
<dbReference type="InterPro" id="IPR051452">
    <property type="entry name" value="Diverse_Oxidoreductases"/>
</dbReference>
<evidence type="ECO:0000256" key="4">
    <source>
        <dbReference type="ARBA" id="ARBA00023004"/>
    </source>
</evidence>
<evidence type="ECO:0000256" key="2">
    <source>
        <dbReference type="ARBA" id="ARBA00022723"/>
    </source>
</evidence>
<comment type="caution">
    <text evidence="8">The sequence shown here is derived from an EMBL/GenBank/DDBJ whole genome shotgun (WGS) entry which is preliminary data.</text>
</comment>
<name>A0ABU2NTG9_9ACTN</name>
<dbReference type="SUPFAM" id="SSF54292">
    <property type="entry name" value="2Fe-2S ferredoxin-like"/>
    <property type="match status" value="1"/>
</dbReference>
<dbReference type="PANTHER" id="PTHR44379:SF5">
    <property type="entry name" value="OXIDOREDUCTASE WITH IRON-SULFUR SUBUNIT"/>
    <property type="match status" value="1"/>
</dbReference>
<dbReference type="EMBL" id="JAVREQ010000012">
    <property type="protein sequence ID" value="MDT0380059.1"/>
    <property type="molecule type" value="Genomic_DNA"/>
</dbReference>
<gene>
    <name evidence="8" type="ORF">RM572_14955</name>
</gene>
<dbReference type="PROSITE" id="PS51085">
    <property type="entry name" value="2FE2S_FER_2"/>
    <property type="match status" value="1"/>
</dbReference>
<dbReference type="Pfam" id="PF00111">
    <property type="entry name" value="Fer2"/>
    <property type="match status" value="1"/>
</dbReference>
<keyword evidence="5" id="KW-0411">Iron-sulfur</keyword>
<dbReference type="InterPro" id="IPR012675">
    <property type="entry name" value="Beta-grasp_dom_sf"/>
</dbReference>
<proteinExistence type="predicted"/>
<evidence type="ECO:0000256" key="6">
    <source>
        <dbReference type="SAM" id="MobiDB-lite"/>
    </source>
</evidence>
<dbReference type="PANTHER" id="PTHR44379">
    <property type="entry name" value="OXIDOREDUCTASE WITH IRON-SULFUR SUBUNIT"/>
    <property type="match status" value="1"/>
</dbReference>
<dbReference type="Proteomes" id="UP001183414">
    <property type="component" value="Unassembled WGS sequence"/>
</dbReference>
<accession>A0ABU2NTG9</accession>
<dbReference type="InterPro" id="IPR006058">
    <property type="entry name" value="2Fe2S_fd_BS"/>
</dbReference>
<feature type="compositionally biased region" description="Low complexity" evidence="6">
    <location>
        <begin position="171"/>
        <end position="180"/>
    </location>
</feature>
<dbReference type="SUPFAM" id="SSF47741">
    <property type="entry name" value="CO dehydrogenase ISP C-domain like"/>
    <property type="match status" value="1"/>
</dbReference>